<proteinExistence type="predicted"/>
<evidence type="ECO:0000313" key="1">
    <source>
        <dbReference type="EMBL" id="PIP23375.1"/>
    </source>
</evidence>
<sequence length="135" mass="15428">MNSENNISKEEADKIMAAPGEIRGLAIKANWDYLRKVKGPEVVLIIEEEFIRLGYPFPYKGIKILSFYSAGYDALLLLMLERFFHVQEDGFVEMGADGVKSSILMKVVIKYFASVEKAVIQAVKIWPRYYILLES</sequence>
<gene>
    <name evidence="1" type="ORF">COX36_03700</name>
</gene>
<name>A0A2G9YVX0_9BACT</name>
<evidence type="ECO:0000313" key="2">
    <source>
        <dbReference type="Proteomes" id="UP000230273"/>
    </source>
</evidence>
<comment type="caution">
    <text evidence="1">The sequence shown here is derived from an EMBL/GenBank/DDBJ whole genome shotgun (WGS) entry which is preliminary data.</text>
</comment>
<dbReference type="EMBL" id="PCRP01000059">
    <property type="protein sequence ID" value="PIP23375.1"/>
    <property type="molecule type" value="Genomic_DNA"/>
</dbReference>
<dbReference type="AlphaFoldDB" id="A0A2G9YVX0"/>
<organism evidence="1 2">
    <name type="scientific">Candidatus Nealsonbacteria bacterium CG23_combo_of_CG06-09_8_20_14_all_38_19</name>
    <dbReference type="NCBI Taxonomy" id="1974721"/>
    <lineage>
        <taxon>Bacteria</taxon>
        <taxon>Candidatus Nealsoniibacteriota</taxon>
    </lineage>
</organism>
<protein>
    <submittedName>
        <fullName evidence="1">Uncharacterized protein</fullName>
    </submittedName>
</protein>
<dbReference type="Proteomes" id="UP000230273">
    <property type="component" value="Unassembled WGS sequence"/>
</dbReference>
<reference evidence="1 2" key="1">
    <citation type="submission" date="2017-09" db="EMBL/GenBank/DDBJ databases">
        <title>Depth-based differentiation of microbial function through sediment-hosted aquifers and enrichment of novel symbionts in the deep terrestrial subsurface.</title>
        <authorList>
            <person name="Probst A.J."/>
            <person name="Ladd B."/>
            <person name="Jarett J.K."/>
            <person name="Geller-Mcgrath D.E."/>
            <person name="Sieber C.M."/>
            <person name="Emerson J.B."/>
            <person name="Anantharaman K."/>
            <person name="Thomas B.C."/>
            <person name="Malmstrom R."/>
            <person name="Stieglmeier M."/>
            <person name="Klingl A."/>
            <person name="Woyke T."/>
            <person name="Ryan C.M."/>
            <person name="Banfield J.F."/>
        </authorList>
    </citation>
    <scope>NUCLEOTIDE SEQUENCE [LARGE SCALE GENOMIC DNA]</scope>
    <source>
        <strain evidence="1">CG23_combo_of_CG06-09_8_20_14_all_38_19</strain>
    </source>
</reference>
<accession>A0A2G9YVX0</accession>